<dbReference type="Proteomes" id="UP000000322">
    <property type="component" value="Chromosome"/>
</dbReference>
<evidence type="ECO:0000256" key="2">
    <source>
        <dbReference type="SAM" id="Phobius"/>
    </source>
</evidence>
<feature type="compositionally biased region" description="Low complexity" evidence="1">
    <location>
        <begin position="45"/>
        <end position="70"/>
    </location>
</feature>
<dbReference type="Pfam" id="PF13559">
    <property type="entry name" value="DUF4129"/>
    <property type="match status" value="1"/>
</dbReference>
<proteinExistence type="predicted"/>
<evidence type="ECO:0000256" key="1">
    <source>
        <dbReference type="SAM" id="MobiDB-lite"/>
    </source>
</evidence>
<sequence>MPAPGPRRSRRSGGPRWRATTVAVALATALLLLVVASAALSGPWQVTEPDPVPVTTAPVEPTTAPTLEPLPTEEPVEEREPEGDGTSTILAIVLGVALLAALIVFARKVITRRLLPWLAARTLPEPVVGDAATTVVAVVPVAELEEAAALAATRLRSSADPTDDVVAAWVALESAAEASGTERTPAQTPTEFTVEVLGTTPASPDAVQTLLRLYHRARFTDHRITPEQGATAAEALERLVVDLRSATPSSTASSTDQTSTQGGAR</sequence>
<dbReference type="HOGENOM" id="CLU_093434_0_0_11"/>
<keyword evidence="5" id="KW-1185">Reference proteome</keyword>
<feature type="region of interest" description="Disordered" evidence="1">
    <location>
        <begin position="45"/>
        <end position="84"/>
    </location>
</feature>
<dbReference type="STRING" id="446469.Sked_18580"/>
<feature type="region of interest" description="Disordered" evidence="1">
    <location>
        <begin position="245"/>
        <end position="265"/>
    </location>
</feature>
<keyword evidence="2" id="KW-1133">Transmembrane helix</keyword>
<feature type="compositionally biased region" description="Acidic residues" evidence="1">
    <location>
        <begin position="74"/>
        <end position="83"/>
    </location>
</feature>
<dbReference type="InterPro" id="IPR025403">
    <property type="entry name" value="TgpA-like_C"/>
</dbReference>
<reference evidence="4 5" key="1">
    <citation type="journal article" date="2009" name="Stand. Genomic Sci.">
        <title>Complete genome sequence of Sanguibacter keddieii type strain (ST-74).</title>
        <authorList>
            <person name="Ivanova N."/>
            <person name="Sikorski J."/>
            <person name="Sims D."/>
            <person name="Brettin T."/>
            <person name="Detter J.C."/>
            <person name="Han C."/>
            <person name="Lapidus A."/>
            <person name="Copeland A."/>
            <person name="Glavina Del Rio T."/>
            <person name="Nolan M."/>
            <person name="Chen F."/>
            <person name="Lucas S."/>
            <person name="Tice H."/>
            <person name="Cheng J.F."/>
            <person name="Bruce D."/>
            <person name="Goodwin L."/>
            <person name="Pitluck S."/>
            <person name="Pati A."/>
            <person name="Mavromatis K."/>
            <person name="Chen A."/>
            <person name="Palaniappan K."/>
            <person name="D'haeseleer P."/>
            <person name="Chain P."/>
            <person name="Bristow J."/>
            <person name="Eisen J.A."/>
            <person name="Markowitz V."/>
            <person name="Hugenholtz P."/>
            <person name="Goker M."/>
            <person name="Pukall R."/>
            <person name="Klenk H.P."/>
            <person name="Kyrpides N.C."/>
        </authorList>
    </citation>
    <scope>NUCLEOTIDE SEQUENCE [LARGE SCALE GENOMIC DNA]</scope>
    <source>
        <strain evidence="5">ATCC 51767 / DSM 10542 / NCFB 3025 / ST-74</strain>
    </source>
</reference>
<keyword evidence="2" id="KW-0472">Membrane</keyword>
<keyword evidence="2" id="KW-0812">Transmembrane</keyword>
<feature type="domain" description="Protein-glutamine gamma-glutamyltransferase-like C-terminal" evidence="3">
    <location>
        <begin position="168"/>
        <end position="237"/>
    </location>
</feature>
<feature type="transmembrane region" description="Helical" evidence="2">
    <location>
        <begin position="88"/>
        <end position="106"/>
    </location>
</feature>
<name>D1BH64_SANKS</name>
<dbReference type="AlphaFoldDB" id="D1BH64"/>
<protein>
    <recommendedName>
        <fullName evidence="3">Protein-glutamine gamma-glutamyltransferase-like C-terminal domain-containing protein</fullName>
    </recommendedName>
</protein>
<dbReference type="EMBL" id="CP001819">
    <property type="protein sequence ID" value="ACZ21784.1"/>
    <property type="molecule type" value="Genomic_DNA"/>
</dbReference>
<evidence type="ECO:0000313" key="5">
    <source>
        <dbReference type="Proteomes" id="UP000000322"/>
    </source>
</evidence>
<gene>
    <name evidence="4" type="ordered locus">Sked_18580</name>
</gene>
<dbReference type="KEGG" id="ske:Sked_18580"/>
<evidence type="ECO:0000313" key="4">
    <source>
        <dbReference type="EMBL" id="ACZ21784.1"/>
    </source>
</evidence>
<organism evidence="4 5">
    <name type="scientific">Sanguibacter keddieii (strain ATCC 51767 / DSM 10542 / NCFB 3025 / ST-74)</name>
    <dbReference type="NCBI Taxonomy" id="446469"/>
    <lineage>
        <taxon>Bacteria</taxon>
        <taxon>Bacillati</taxon>
        <taxon>Actinomycetota</taxon>
        <taxon>Actinomycetes</taxon>
        <taxon>Micrococcales</taxon>
        <taxon>Sanguibacteraceae</taxon>
        <taxon>Sanguibacter</taxon>
    </lineage>
</organism>
<accession>D1BH64</accession>
<evidence type="ECO:0000259" key="3">
    <source>
        <dbReference type="Pfam" id="PF13559"/>
    </source>
</evidence>